<dbReference type="Proteomes" id="UP000051862">
    <property type="component" value="Unassembled WGS sequence"/>
</dbReference>
<reference evidence="1 6" key="2">
    <citation type="submission" date="2016-04" db="EMBL/GenBank/DDBJ databases">
        <title>Complete genome sequence of Thermococcus thioreducens type strain OGL-20P.</title>
        <authorList>
            <person name="Oger P.M."/>
        </authorList>
    </citation>
    <scope>NUCLEOTIDE SEQUENCE [LARGE SCALE GENOMIC DNA]</scope>
    <source>
        <strain evidence="1 6">OGL-20P</strain>
    </source>
</reference>
<dbReference type="Proteomes" id="UP000250136">
    <property type="component" value="Chromosome"/>
</dbReference>
<dbReference type="RefSeq" id="WP_055429724.1">
    <property type="nucleotide sequence ID" value="NZ_CP015105.1"/>
</dbReference>
<reference evidence="5" key="3">
    <citation type="submission" date="2016-10" db="EMBL/GenBank/DDBJ databases">
        <authorList>
            <person name="Varghese N."/>
            <person name="Submissions S."/>
        </authorList>
    </citation>
    <scope>NUCLEOTIDE SEQUENCE [LARGE SCALE GENOMIC DNA]</scope>
    <source>
        <strain evidence="5">OGL-20</strain>
    </source>
</reference>
<evidence type="ECO:0000313" key="2">
    <source>
        <dbReference type="EMBL" id="KQH81991.1"/>
    </source>
</evidence>
<dbReference type="KEGG" id="ttd:A3L14_07055"/>
<accession>A0A0Q2MQM9</accession>
<evidence type="ECO:0000313" key="6">
    <source>
        <dbReference type="Proteomes" id="UP000250136"/>
    </source>
</evidence>
<reference evidence="2 4" key="1">
    <citation type="submission" date="2015-08" db="EMBL/GenBank/DDBJ databases">
        <title>Thermococcus thioreducens DSM 14981 genome sequencing.</title>
        <authorList>
            <person name="Hong S.-J."/>
            <person name="Kim M.-C."/>
            <person name="Shin J.-H."/>
        </authorList>
    </citation>
    <scope>NUCLEOTIDE SEQUENCE [LARGE SCALE GENOMIC DNA]</scope>
    <source>
        <strain evidence="2 4">DSM 14981</strain>
    </source>
</reference>
<dbReference type="GeneID" id="33334169"/>
<dbReference type="STRING" id="277988.SAMN05216170_0536"/>
<dbReference type="EMBL" id="CP015105">
    <property type="protein sequence ID" value="ASJ12655.1"/>
    <property type="molecule type" value="Genomic_DNA"/>
</dbReference>
<reference evidence="3" key="4">
    <citation type="submission" date="2016-10" db="EMBL/GenBank/DDBJ databases">
        <authorList>
            <person name="de Groot N.N."/>
        </authorList>
    </citation>
    <scope>NUCLEOTIDE SEQUENCE [LARGE SCALE GENOMIC DNA]</scope>
    <source>
        <strain evidence="3">OGL-20</strain>
    </source>
</reference>
<dbReference type="AlphaFoldDB" id="A0A0Q2MQM9"/>
<evidence type="ECO:0000313" key="4">
    <source>
        <dbReference type="Proteomes" id="UP000051862"/>
    </source>
</evidence>
<evidence type="ECO:0000313" key="3">
    <source>
        <dbReference type="EMBL" id="SEV87158.1"/>
    </source>
</evidence>
<dbReference type="PATRIC" id="fig|277988.4.peg.1651"/>
<organism evidence="2 4">
    <name type="scientific">Thermococcus thioreducens</name>
    <dbReference type="NCBI Taxonomy" id="277988"/>
    <lineage>
        <taxon>Archaea</taxon>
        <taxon>Methanobacteriati</taxon>
        <taxon>Methanobacteriota</taxon>
        <taxon>Thermococci</taxon>
        <taxon>Thermococcales</taxon>
        <taxon>Thermococcaceae</taxon>
        <taxon>Thermococcus</taxon>
    </lineage>
</organism>
<dbReference type="EMBL" id="FOIW01000001">
    <property type="protein sequence ID" value="SEV87158.1"/>
    <property type="molecule type" value="Genomic_DNA"/>
</dbReference>
<name>A0A0Q2MQM9_9EURY</name>
<protein>
    <submittedName>
        <fullName evidence="2">Uncharacterized protein</fullName>
    </submittedName>
</protein>
<dbReference type="OrthoDB" id="65910at2157"/>
<gene>
    <name evidence="1" type="ORF">A3L14_07055</name>
    <name evidence="2" type="ORF">AMR53_07830</name>
    <name evidence="3" type="ORF">SAMN05216170_0536</name>
</gene>
<proteinExistence type="predicted"/>
<keyword evidence="6" id="KW-1185">Reference proteome</keyword>
<evidence type="ECO:0000313" key="1">
    <source>
        <dbReference type="EMBL" id="ASJ12655.1"/>
    </source>
</evidence>
<dbReference type="EMBL" id="LIXN01000013">
    <property type="protein sequence ID" value="KQH81991.1"/>
    <property type="molecule type" value="Genomic_DNA"/>
</dbReference>
<evidence type="ECO:0000313" key="5">
    <source>
        <dbReference type="Proteomes" id="UP000182125"/>
    </source>
</evidence>
<dbReference type="Proteomes" id="UP000182125">
    <property type="component" value="Unassembled WGS sequence"/>
</dbReference>
<sequence>MPHLFIVGYENDAERKRVEYLLDKWSNRARISKVRGISFIIDSSDVEGFAEELLSKLDPPTEGKVMVYRVEPEDIGSRVSPTRREIEYLTREEPVVVRKLLKYVLSKFGAYYVSSEGNVSRYRAYTKKGRMEVEVLVEERDNGTAVVIAIEGYGTAVEDMARKLERELSLLL</sequence>